<dbReference type="PANTHER" id="PTHR23320">
    <property type="entry name" value="MEMBRANE-SPANNING 4-DOMAINS SUBFAMILY A MS4A -RELATED"/>
    <property type="match status" value="1"/>
</dbReference>
<evidence type="ECO:0000256" key="3">
    <source>
        <dbReference type="ARBA" id="ARBA00022692"/>
    </source>
</evidence>
<accession>A0A6A5FEV0</accession>
<evidence type="ECO:0000256" key="4">
    <source>
        <dbReference type="ARBA" id="ARBA00022989"/>
    </source>
</evidence>
<name>A0A6A5FEV0_PERFL</name>
<dbReference type="InterPro" id="IPR030417">
    <property type="entry name" value="MS4A"/>
</dbReference>
<keyword evidence="4 6" id="KW-1133">Transmembrane helix</keyword>
<sequence length="253" mass="27408">MTVIAVAADSKSMFPSSCQILKTPRSSLFSGLVYQGLLQTSVTTAIGTMQIMVGLFNIGLGPGRTSINPGDLTSLGAAYWLGAVFIVTGIMSIVARQFPSSCLMGFTVFMNIVGAIFAITGIVLYALDLGNASLLWMCESSSNNADQIGDNCRKVALFGQTVLTSMDNTLIAMAALQLFDAFILKKTNVRREVAYQFVCFYLKSPSTNQTVTVITLQPRTQIQVIYSFETDTLTLCSTNTHVCVATFPYQYKV</sequence>
<dbReference type="Pfam" id="PF04103">
    <property type="entry name" value="CD20"/>
    <property type="match status" value="1"/>
</dbReference>
<comment type="similarity">
    <text evidence="2">Belongs to the MS4A family.</text>
</comment>
<dbReference type="GO" id="GO:0016020">
    <property type="term" value="C:membrane"/>
    <property type="evidence" value="ECO:0007669"/>
    <property type="project" value="UniProtKB-SubCell"/>
</dbReference>
<feature type="transmembrane region" description="Helical" evidence="6">
    <location>
        <begin position="102"/>
        <end position="127"/>
    </location>
</feature>
<feature type="transmembrane region" description="Helical" evidence="6">
    <location>
        <begin position="32"/>
        <end position="57"/>
    </location>
</feature>
<keyword evidence="5 6" id="KW-0472">Membrane</keyword>
<keyword evidence="8" id="KW-1185">Reference proteome</keyword>
<dbReference type="Proteomes" id="UP000465112">
    <property type="component" value="Chromosome 7"/>
</dbReference>
<protein>
    <submittedName>
        <fullName evidence="7">Uncharacterized protein</fullName>
    </submittedName>
</protein>
<comment type="subcellular location">
    <subcellularLocation>
        <location evidence="1">Membrane</location>
        <topology evidence="1">Multi-pass membrane protein</topology>
    </subcellularLocation>
</comment>
<dbReference type="InterPro" id="IPR007237">
    <property type="entry name" value="CD20-like"/>
</dbReference>
<evidence type="ECO:0000313" key="7">
    <source>
        <dbReference type="EMBL" id="KAF1388334.1"/>
    </source>
</evidence>
<feature type="transmembrane region" description="Helical" evidence="6">
    <location>
        <begin position="77"/>
        <end position="95"/>
    </location>
</feature>
<dbReference type="AlphaFoldDB" id="A0A6A5FEV0"/>
<organism evidence="7 8">
    <name type="scientific">Perca fluviatilis</name>
    <name type="common">European perch</name>
    <dbReference type="NCBI Taxonomy" id="8168"/>
    <lineage>
        <taxon>Eukaryota</taxon>
        <taxon>Metazoa</taxon>
        <taxon>Chordata</taxon>
        <taxon>Craniata</taxon>
        <taxon>Vertebrata</taxon>
        <taxon>Euteleostomi</taxon>
        <taxon>Actinopterygii</taxon>
        <taxon>Neopterygii</taxon>
        <taxon>Teleostei</taxon>
        <taxon>Neoteleostei</taxon>
        <taxon>Acanthomorphata</taxon>
        <taxon>Eupercaria</taxon>
        <taxon>Perciformes</taxon>
        <taxon>Percoidei</taxon>
        <taxon>Percidae</taxon>
        <taxon>Percinae</taxon>
        <taxon>Perca</taxon>
    </lineage>
</organism>
<evidence type="ECO:0000256" key="6">
    <source>
        <dbReference type="SAM" id="Phobius"/>
    </source>
</evidence>
<evidence type="ECO:0000256" key="1">
    <source>
        <dbReference type="ARBA" id="ARBA00004141"/>
    </source>
</evidence>
<reference evidence="7 8" key="1">
    <citation type="submission" date="2019-06" db="EMBL/GenBank/DDBJ databases">
        <title>A chromosome-scale genome assembly of the European perch, Perca fluviatilis.</title>
        <authorList>
            <person name="Roques C."/>
            <person name="Zahm M."/>
            <person name="Cabau C."/>
            <person name="Klopp C."/>
            <person name="Bouchez O."/>
            <person name="Donnadieu C."/>
            <person name="Kuhl H."/>
            <person name="Gislard M."/>
            <person name="Guendouz S."/>
            <person name="Journot L."/>
            <person name="Haffray P."/>
            <person name="Bestin A."/>
            <person name="Morvezen R."/>
            <person name="Feron R."/>
            <person name="Wen M."/>
            <person name="Jouanno E."/>
            <person name="Herpin A."/>
            <person name="Schartl M."/>
            <person name="Postlethwait J."/>
            <person name="Schaerlinger B."/>
            <person name="Chardard D."/>
            <person name="Lecocq T."/>
            <person name="Poncet C."/>
            <person name="Jaffrelo L."/>
            <person name="Lampietro C."/>
            <person name="Guiguen Y."/>
        </authorList>
    </citation>
    <scope>NUCLEOTIDE SEQUENCE [LARGE SCALE GENOMIC DNA]</scope>
    <source>
        <tissue evidence="7">Blood</tissue>
    </source>
</reference>
<evidence type="ECO:0000256" key="2">
    <source>
        <dbReference type="ARBA" id="ARBA00009565"/>
    </source>
</evidence>
<comment type="caution">
    <text evidence="7">The sequence shown here is derived from an EMBL/GenBank/DDBJ whole genome shotgun (WGS) entry which is preliminary data.</text>
</comment>
<evidence type="ECO:0000256" key="5">
    <source>
        <dbReference type="ARBA" id="ARBA00023136"/>
    </source>
</evidence>
<evidence type="ECO:0000313" key="8">
    <source>
        <dbReference type="Proteomes" id="UP000465112"/>
    </source>
</evidence>
<dbReference type="PANTHER" id="PTHR23320:SF125">
    <property type="entry name" value="TRANSMEMBRANE PROTEIN 176L.1-RELATED"/>
    <property type="match status" value="1"/>
</dbReference>
<proteinExistence type="inferred from homology"/>
<keyword evidence="3 6" id="KW-0812">Transmembrane</keyword>
<dbReference type="EMBL" id="VHII01000007">
    <property type="protein sequence ID" value="KAF1388334.1"/>
    <property type="molecule type" value="Genomic_DNA"/>
</dbReference>
<gene>
    <name evidence="7" type="ORF">PFLUV_G00089120</name>
</gene>